<feature type="transmembrane region" description="Helical" evidence="1">
    <location>
        <begin position="42"/>
        <end position="62"/>
    </location>
</feature>
<accession>A0A1M6HNL7</accession>
<feature type="transmembrane region" description="Helical" evidence="1">
    <location>
        <begin position="12"/>
        <end position="30"/>
    </location>
</feature>
<gene>
    <name evidence="2" type="ORF">SAMN04488096_1161</name>
</gene>
<keyword evidence="1" id="KW-1133">Transmembrane helix</keyword>
<feature type="non-terminal residue" evidence="2">
    <location>
        <position position="105"/>
    </location>
</feature>
<dbReference type="EMBL" id="FQYY01000016">
    <property type="protein sequence ID" value="SHJ23758.1"/>
    <property type="molecule type" value="Genomic_DNA"/>
</dbReference>
<evidence type="ECO:0000313" key="3">
    <source>
        <dbReference type="Proteomes" id="UP000184225"/>
    </source>
</evidence>
<dbReference type="RefSeq" id="WP_143159214.1">
    <property type="nucleotide sequence ID" value="NZ_FQYY01000016.1"/>
</dbReference>
<protein>
    <submittedName>
        <fullName evidence="2">Uncharacterized protein</fullName>
    </submittedName>
</protein>
<keyword evidence="3" id="KW-1185">Reference proteome</keyword>
<keyword evidence="1" id="KW-0812">Transmembrane</keyword>
<dbReference type="OrthoDB" id="1436599at2"/>
<organism evidence="2 3">
    <name type="scientific">Mesonia phycicola</name>
    <dbReference type="NCBI Taxonomy" id="579105"/>
    <lineage>
        <taxon>Bacteria</taxon>
        <taxon>Pseudomonadati</taxon>
        <taxon>Bacteroidota</taxon>
        <taxon>Flavobacteriia</taxon>
        <taxon>Flavobacteriales</taxon>
        <taxon>Flavobacteriaceae</taxon>
        <taxon>Mesonia</taxon>
    </lineage>
</organism>
<evidence type="ECO:0000256" key="1">
    <source>
        <dbReference type="SAM" id="Phobius"/>
    </source>
</evidence>
<name>A0A1M6HNL7_9FLAO</name>
<reference evidence="2 3" key="1">
    <citation type="submission" date="2016-11" db="EMBL/GenBank/DDBJ databases">
        <authorList>
            <person name="Jaros S."/>
            <person name="Januszkiewicz K."/>
            <person name="Wedrychowicz H."/>
        </authorList>
    </citation>
    <scope>NUCLEOTIDE SEQUENCE [LARGE SCALE GENOMIC DNA]</scope>
    <source>
        <strain evidence="2 3">DSM 21425</strain>
    </source>
</reference>
<sequence length="105" mass="12078">MNLKKILSDFGSWIFIGLTFLGFIIIYAGVGGRGRYNPTGDINWYFIGVGIILILPFIIYMIKIKLMVKKSSDENAERINELIYNGYKVIVNLYDIEIKSNSYKQ</sequence>
<dbReference type="AlphaFoldDB" id="A0A1M6HNL7"/>
<dbReference type="Proteomes" id="UP000184225">
    <property type="component" value="Unassembled WGS sequence"/>
</dbReference>
<proteinExistence type="predicted"/>
<dbReference type="STRING" id="579105.SAMN04488096_1161"/>
<keyword evidence="1" id="KW-0472">Membrane</keyword>
<evidence type="ECO:0000313" key="2">
    <source>
        <dbReference type="EMBL" id="SHJ23758.1"/>
    </source>
</evidence>